<evidence type="ECO:0000256" key="1">
    <source>
        <dbReference type="SAM" id="MobiDB-lite"/>
    </source>
</evidence>
<name>A0A5E4R2Y5_9NEOP</name>
<sequence length="74" mass="8205">MLVLDWSRRDDDDPGSPASTTCLYANHCVVLCTGIYSSPFQDDSSFDRRAVETRPPHEPIATPVRASVESVPLR</sequence>
<keyword evidence="3" id="KW-1185">Reference proteome</keyword>
<feature type="region of interest" description="Disordered" evidence="1">
    <location>
        <begin position="52"/>
        <end position="74"/>
    </location>
</feature>
<proteinExistence type="predicted"/>
<dbReference type="Proteomes" id="UP000324832">
    <property type="component" value="Unassembled WGS sequence"/>
</dbReference>
<gene>
    <name evidence="2" type="ORF">LSINAPIS_LOCUS13551</name>
</gene>
<reference evidence="2 3" key="1">
    <citation type="submission" date="2017-07" db="EMBL/GenBank/DDBJ databases">
        <authorList>
            <person name="Talla V."/>
            <person name="Backstrom N."/>
        </authorList>
    </citation>
    <scope>NUCLEOTIDE SEQUENCE [LARGE SCALE GENOMIC DNA]</scope>
</reference>
<protein>
    <submittedName>
        <fullName evidence="2">Uncharacterized protein</fullName>
    </submittedName>
</protein>
<evidence type="ECO:0000313" key="2">
    <source>
        <dbReference type="EMBL" id="VVD03593.1"/>
    </source>
</evidence>
<dbReference type="EMBL" id="FZQP02006782">
    <property type="protein sequence ID" value="VVD03593.1"/>
    <property type="molecule type" value="Genomic_DNA"/>
</dbReference>
<accession>A0A5E4R2Y5</accession>
<evidence type="ECO:0000313" key="3">
    <source>
        <dbReference type="Proteomes" id="UP000324832"/>
    </source>
</evidence>
<organism evidence="2 3">
    <name type="scientific">Leptidea sinapis</name>
    <dbReference type="NCBI Taxonomy" id="189913"/>
    <lineage>
        <taxon>Eukaryota</taxon>
        <taxon>Metazoa</taxon>
        <taxon>Ecdysozoa</taxon>
        <taxon>Arthropoda</taxon>
        <taxon>Hexapoda</taxon>
        <taxon>Insecta</taxon>
        <taxon>Pterygota</taxon>
        <taxon>Neoptera</taxon>
        <taxon>Endopterygota</taxon>
        <taxon>Lepidoptera</taxon>
        <taxon>Glossata</taxon>
        <taxon>Ditrysia</taxon>
        <taxon>Papilionoidea</taxon>
        <taxon>Pieridae</taxon>
        <taxon>Dismorphiinae</taxon>
        <taxon>Leptidea</taxon>
    </lineage>
</organism>
<dbReference type="AlphaFoldDB" id="A0A5E4R2Y5"/>